<keyword evidence="2" id="KW-0645">Protease</keyword>
<dbReference type="AlphaFoldDB" id="A0AAQ1UIS7"/>
<dbReference type="InterPro" id="IPR044934">
    <property type="entry name" value="Streptopain_sf"/>
</dbReference>
<dbReference type="RefSeq" id="WP_115154076.1">
    <property type="nucleotide sequence ID" value="NZ_UGTJ01000001.1"/>
</dbReference>
<dbReference type="InterPro" id="IPR038765">
    <property type="entry name" value="Papain-like_cys_pep_sf"/>
</dbReference>
<dbReference type="EMBL" id="UGTJ01000001">
    <property type="protein sequence ID" value="SUB80838.1"/>
    <property type="molecule type" value="Genomic_DNA"/>
</dbReference>
<comment type="similarity">
    <text evidence="1">Belongs to the peptidase C10 family.</text>
</comment>
<name>A0AAQ1UIS7_9BACT</name>
<keyword evidence="3" id="KW-0732">Signal</keyword>
<dbReference type="PRINTS" id="PR00797">
    <property type="entry name" value="STREPTOPAIN"/>
</dbReference>
<feature type="active site" description="Proton acceptor" evidence="6">
    <location>
        <position position="327"/>
    </location>
</feature>
<evidence type="ECO:0000256" key="5">
    <source>
        <dbReference type="ARBA" id="ARBA00022807"/>
    </source>
</evidence>
<reference evidence="9 10" key="1">
    <citation type="submission" date="2018-06" db="EMBL/GenBank/DDBJ databases">
        <authorList>
            <consortium name="Pathogen Informatics"/>
            <person name="Doyle S."/>
        </authorList>
    </citation>
    <scope>NUCLEOTIDE SEQUENCE [LARGE SCALE GENOMIC DNA]</scope>
    <source>
        <strain evidence="9 10">NCTC13063</strain>
    </source>
</reference>
<evidence type="ECO:0000313" key="9">
    <source>
        <dbReference type="EMBL" id="SUB80838.1"/>
    </source>
</evidence>
<feature type="active site" description="Nucleophile" evidence="6">
    <location>
        <position position="183"/>
    </location>
</feature>
<accession>A0AAQ1UIS7</accession>
<keyword evidence="7" id="KW-0472">Membrane</keyword>
<dbReference type="Proteomes" id="UP000255283">
    <property type="component" value="Unassembled WGS sequence"/>
</dbReference>
<keyword evidence="5" id="KW-0788">Thiol protease</keyword>
<sequence length="905" mass="98606">MIKQVKRTYQKFSIFVCGLRFGSVALTLCVGIGLFFFPLLSLRAEQVTPRQALRIAREYVTLPKNISTRATKGKGGKNAVTPYYIFNDVQGKGFVIVSGDGDMGEVLAYSREGKLDTLHANPGVKLLLAGYTRSFRQLQRLQHVSGERAKTPRYSKTVAPLLASRWSQAEPYNGMTGYPYTGCVATAVAQVMYYHRWPETGKGKVEYTVTYDRRKKSTDFSRSHYAWADMLPAYASFGGATQVQKDAVAKLMSDVGIAVRMQYTPRASGTQSRLAYQALKDNFDYSVAFISKLNEGAANFTAILRSELLNSYPVYLSGSGKGGGSGHAWVADGFDENGLFHMNFGWGGQSDGYYSLTALNVSQSGSEFGGRPLAFSYGIEAIVAHPNKPGSMPVDKALLEDSPQLSFNGEGYLVLPSSEEKMLPRTRTMAVAMSHFVNKGKNFKGDIGIGIYDSAGERVAICPSDDHASGGFTNRHFAQYEDKSLISDGLINTPQTINVPLKGLANGYYRLVPMCVALLPDGTWDEWVKMKNAPTMEIELTNANIRIAELNKQEAGFQLMGEPVVDGLLVPGGKTTVVLPLKNLSGVPRDGYVKMLLLGKDGKVACVGRTQKAVEFDGFSANDVSVPLTLGEDIAPGHYEVRLEVIGDDGQGGLEDGQIVRYRVGKLHDKESAFVEIQPLSASSWLKNQEIVFYDDGKDAISREEIDLGRYSLLGVMARLKTTLGKTYQGTVSIFLQDMTTRQMLKLTKSPKQVTVVPGAVVEVNSGWLKNTDLPVVNGRRYRVVLYGNSDGKDFEISNSGIPVYYVTFKGSKHVPDNGGATGIESADGGGEELAVTHGNKVIEVRGGSLLALRLFDVNGRLVRQVSVAGRSEAAIFLQGLSGGVYILRIEARGRHTAHRFVYGG</sequence>
<dbReference type="InterPro" id="IPR025896">
    <property type="entry name" value="Spi_Prtas-inh"/>
</dbReference>
<feature type="transmembrane region" description="Helical" evidence="7">
    <location>
        <begin position="12"/>
        <end position="40"/>
    </location>
</feature>
<evidence type="ECO:0000256" key="4">
    <source>
        <dbReference type="ARBA" id="ARBA00022801"/>
    </source>
</evidence>
<evidence type="ECO:0000259" key="8">
    <source>
        <dbReference type="Pfam" id="PF13734"/>
    </source>
</evidence>
<proteinExistence type="inferred from homology"/>
<comment type="caution">
    <text evidence="9">The sequence shown here is derived from an EMBL/GenBank/DDBJ whole genome shotgun (WGS) entry which is preliminary data.</text>
</comment>
<gene>
    <name evidence="9" type="primary">speB_1</name>
    <name evidence="9" type="ORF">NCTC13063_02139</name>
</gene>
<evidence type="ECO:0000256" key="6">
    <source>
        <dbReference type="PIRSR" id="PIRSR600200-1"/>
    </source>
</evidence>
<keyword evidence="4 9" id="KW-0378">Hydrolase</keyword>
<evidence type="ECO:0000256" key="1">
    <source>
        <dbReference type="ARBA" id="ARBA00009693"/>
    </source>
</evidence>
<dbReference type="InterPro" id="IPR000200">
    <property type="entry name" value="Peptidase_C10"/>
</dbReference>
<evidence type="ECO:0000256" key="3">
    <source>
        <dbReference type="ARBA" id="ARBA00022729"/>
    </source>
</evidence>
<dbReference type="EC" id="3.4.22.10" evidence="9"/>
<dbReference type="GO" id="GO:0006508">
    <property type="term" value="P:proteolysis"/>
    <property type="evidence" value="ECO:0007669"/>
    <property type="project" value="UniProtKB-KW"/>
</dbReference>
<dbReference type="Gene3D" id="3.90.70.50">
    <property type="entry name" value="Peptidase C10, streptopain"/>
    <property type="match status" value="1"/>
</dbReference>
<dbReference type="GO" id="GO:0008234">
    <property type="term" value="F:cysteine-type peptidase activity"/>
    <property type="evidence" value="ECO:0007669"/>
    <property type="project" value="UniProtKB-KW"/>
</dbReference>
<dbReference type="Pfam" id="PF01640">
    <property type="entry name" value="Peptidase_C10"/>
    <property type="match status" value="1"/>
</dbReference>
<feature type="domain" description="Spi protease inhibitor" evidence="8">
    <location>
        <begin position="44"/>
        <end position="134"/>
    </location>
</feature>
<evidence type="ECO:0000256" key="2">
    <source>
        <dbReference type="ARBA" id="ARBA00022670"/>
    </source>
</evidence>
<keyword evidence="7" id="KW-1133">Transmembrane helix</keyword>
<keyword evidence="7" id="KW-0812">Transmembrane</keyword>
<protein>
    <submittedName>
        <fullName evidence="9">Streptopain</fullName>
        <ecNumber evidence="9">3.4.22.10</ecNumber>
    </submittedName>
</protein>
<evidence type="ECO:0000313" key="10">
    <source>
        <dbReference type="Proteomes" id="UP000255283"/>
    </source>
</evidence>
<dbReference type="SUPFAM" id="SSF54001">
    <property type="entry name" value="Cysteine proteinases"/>
    <property type="match status" value="1"/>
</dbReference>
<dbReference type="Pfam" id="PF13734">
    <property type="entry name" value="Inhibitor_I69"/>
    <property type="match status" value="1"/>
</dbReference>
<organism evidence="9 10">
    <name type="scientific">Segatella buccae</name>
    <dbReference type="NCBI Taxonomy" id="28126"/>
    <lineage>
        <taxon>Bacteria</taxon>
        <taxon>Pseudomonadati</taxon>
        <taxon>Bacteroidota</taxon>
        <taxon>Bacteroidia</taxon>
        <taxon>Bacteroidales</taxon>
        <taxon>Prevotellaceae</taxon>
        <taxon>Segatella</taxon>
    </lineage>
</organism>
<evidence type="ECO:0000256" key="7">
    <source>
        <dbReference type="SAM" id="Phobius"/>
    </source>
</evidence>